<keyword evidence="5" id="KW-0539">Nucleus</keyword>
<sequence length="253" mass="28140">MTWIKLFGKYVHVDDNLSRSPTDDDDTITMGESSRKKELTTTSPNQEDGLSLELSLGRTFGDVDMGESSRKKRKLTTTSPNQVDGSSLGLNTASSAQEDQPAMQNPNQENEVEEEKEEVAEEEEVEEAPAPAPAPIFMFEKKLTSSDVERNQNRLLISGCVSDLMASLTEEERGRVELNGGRDYLRVVTRETGNGVDYTLHLKRWAGSGALVLKHEWGKLVRANGLQMGDSVVGLGYRVDAEFRLFLTIFKNH</sequence>
<dbReference type="SUPFAM" id="SSF101936">
    <property type="entry name" value="DNA-binding pseudobarrel domain"/>
    <property type="match status" value="1"/>
</dbReference>
<organism evidence="8 9">
    <name type="scientific">Salvia divinorum</name>
    <name type="common">Maria pastora</name>
    <name type="synonym">Diviner's sage</name>
    <dbReference type="NCBI Taxonomy" id="28513"/>
    <lineage>
        <taxon>Eukaryota</taxon>
        <taxon>Viridiplantae</taxon>
        <taxon>Streptophyta</taxon>
        <taxon>Embryophyta</taxon>
        <taxon>Tracheophyta</taxon>
        <taxon>Spermatophyta</taxon>
        <taxon>Magnoliopsida</taxon>
        <taxon>eudicotyledons</taxon>
        <taxon>Gunneridae</taxon>
        <taxon>Pentapetalae</taxon>
        <taxon>asterids</taxon>
        <taxon>lamiids</taxon>
        <taxon>Lamiales</taxon>
        <taxon>Lamiaceae</taxon>
        <taxon>Nepetoideae</taxon>
        <taxon>Mentheae</taxon>
        <taxon>Salviinae</taxon>
        <taxon>Salvia</taxon>
        <taxon>Salvia subgen. Calosphace</taxon>
    </lineage>
</organism>
<evidence type="ECO:0000313" key="9">
    <source>
        <dbReference type="Proteomes" id="UP001567538"/>
    </source>
</evidence>
<dbReference type="Gene3D" id="2.40.330.10">
    <property type="entry name" value="DNA-binding pseudobarrel domain"/>
    <property type="match status" value="1"/>
</dbReference>
<dbReference type="GO" id="GO:0003677">
    <property type="term" value="F:DNA binding"/>
    <property type="evidence" value="ECO:0007669"/>
    <property type="project" value="UniProtKB-KW"/>
</dbReference>
<dbReference type="InterPro" id="IPR015300">
    <property type="entry name" value="DNA-bd_pseudobarrel_sf"/>
</dbReference>
<keyword evidence="4" id="KW-0804">Transcription</keyword>
<comment type="subcellular location">
    <subcellularLocation>
        <location evidence="1">Nucleus</location>
    </subcellularLocation>
</comment>
<evidence type="ECO:0000256" key="1">
    <source>
        <dbReference type="ARBA" id="ARBA00004123"/>
    </source>
</evidence>
<feature type="compositionally biased region" description="Acidic residues" evidence="6">
    <location>
        <begin position="110"/>
        <end position="127"/>
    </location>
</feature>
<keyword evidence="3" id="KW-0238">DNA-binding</keyword>
<evidence type="ECO:0000259" key="7">
    <source>
        <dbReference type="SMART" id="SM01019"/>
    </source>
</evidence>
<dbReference type="InterPro" id="IPR003340">
    <property type="entry name" value="B3_DNA-bd"/>
</dbReference>
<keyword evidence="9" id="KW-1185">Reference proteome</keyword>
<dbReference type="AlphaFoldDB" id="A0ABD1G7D3"/>
<dbReference type="EMBL" id="JBEAFC010000009">
    <property type="protein sequence ID" value="KAL1540019.1"/>
    <property type="molecule type" value="Genomic_DNA"/>
</dbReference>
<feature type="region of interest" description="Disordered" evidence="6">
    <location>
        <begin position="15"/>
        <end position="134"/>
    </location>
</feature>
<feature type="compositionally biased region" description="Polar residues" evidence="6">
    <location>
        <begin position="76"/>
        <end position="104"/>
    </location>
</feature>
<evidence type="ECO:0000256" key="5">
    <source>
        <dbReference type="ARBA" id="ARBA00023242"/>
    </source>
</evidence>
<evidence type="ECO:0000256" key="6">
    <source>
        <dbReference type="SAM" id="MobiDB-lite"/>
    </source>
</evidence>
<feature type="domain" description="TF-B3" evidence="7">
    <location>
        <begin position="139"/>
        <end position="253"/>
    </location>
</feature>
<proteinExistence type="predicted"/>
<evidence type="ECO:0000256" key="2">
    <source>
        <dbReference type="ARBA" id="ARBA00023015"/>
    </source>
</evidence>
<dbReference type="SMART" id="SM01019">
    <property type="entry name" value="B3"/>
    <property type="match status" value="1"/>
</dbReference>
<evidence type="ECO:0000256" key="4">
    <source>
        <dbReference type="ARBA" id="ARBA00023163"/>
    </source>
</evidence>
<evidence type="ECO:0000313" key="8">
    <source>
        <dbReference type="EMBL" id="KAL1540019.1"/>
    </source>
</evidence>
<comment type="caution">
    <text evidence="8">The sequence shown here is derived from an EMBL/GenBank/DDBJ whole genome shotgun (WGS) entry which is preliminary data.</text>
</comment>
<dbReference type="GO" id="GO:0005634">
    <property type="term" value="C:nucleus"/>
    <property type="evidence" value="ECO:0007669"/>
    <property type="project" value="UniProtKB-SubCell"/>
</dbReference>
<gene>
    <name evidence="8" type="ORF">AAHA92_24434</name>
</gene>
<protein>
    <recommendedName>
        <fullName evidence="7">TF-B3 domain-containing protein</fullName>
    </recommendedName>
</protein>
<dbReference type="PANTHER" id="PTHR34397">
    <property type="entry name" value="OS05G0237600 PROTEIN"/>
    <property type="match status" value="1"/>
</dbReference>
<keyword evidence="2" id="KW-0805">Transcription regulation</keyword>
<dbReference type="CDD" id="cd10017">
    <property type="entry name" value="B3_DNA"/>
    <property type="match status" value="1"/>
</dbReference>
<dbReference type="Proteomes" id="UP001567538">
    <property type="component" value="Unassembled WGS sequence"/>
</dbReference>
<accession>A0ABD1G7D3</accession>
<name>A0ABD1G7D3_SALDI</name>
<reference evidence="8 9" key="1">
    <citation type="submission" date="2024-06" db="EMBL/GenBank/DDBJ databases">
        <title>A chromosome level genome sequence of Diviner's sage (Salvia divinorum).</title>
        <authorList>
            <person name="Ford S.A."/>
            <person name="Ro D.-K."/>
            <person name="Ness R.W."/>
            <person name="Phillips M.A."/>
        </authorList>
    </citation>
    <scope>NUCLEOTIDE SEQUENCE [LARGE SCALE GENOMIC DNA]</scope>
    <source>
        <strain evidence="8">SAF-2024a</strain>
        <tissue evidence="8">Leaf</tissue>
    </source>
</reference>
<evidence type="ECO:0000256" key="3">
    <source>
        <dbReference type="ARBA" id="ARBA00023125"/>
    </source>
</evidence>
<dbReference type="PANTHER" id="PTHR34397:SF22">
    <property type="entry name" value="OS05G0237600 PROTEIN"/>
    <property type="match status" value="1"/>
</dbReference>